<sequence>MIRPARALLTTLTLAVLPLAGCSAADGSGGTQSTTTCKETMRDLVDEAAANPDAPTVTTTPAACEGFTDAELEDMAGDVVAEQLGDAFDDALETTDVDGETAGTDTSSGLKVGESYAYDDGFTVTVDSISEITEFGEWDERPEPGQTAFRVTVTFDNGTAAPVDLDDVFLEAEGATNGGAVEYFYVEAGSKEIAGRIDAGVTTTKTSDFVIDDAYGSKILITVSRLGEDTDWTVADPEWTGTITKAGQ</sequence>
<keyword evidence="3" id="KW-1185">Reference proteome</keyword>
<accession>A0ABN2XC02</accession>
<evidence type="ECO:0000256" key="1">
    <source>
        <dbReference type="SAM" id="SignalP"/>
    </source>
</evidence>
<proteinExistence type="predicted"/>
<feature type="chain" id="PRO_5047395043" description="DUF4352 domain-containing protein" evidence="1">
    <location>
        <begin position="25"/>
        <end position="248"/>
    </location>
</feature>
<organism evidence="2 3">
    <name type="scientific">Streptomyces synnematoformans</name>
    <dbReference type="NCBI Taxonomy" id="415721"/>
    <lineage>
        <taxon>Bacteria</taxon>
        <taxon>Bacillati</taxon>
        <taxon>Actinomycetota</taxon>
        <taxon>Actinomycetes</taxon>
        <taxon>Kitasatosporales</taxon>
        <taxon>Streptomycetaceae</taxon>
        <taxon>Streptomyces</taxon>
    </lineage>
</organism>
<feature type="signal peptide" evidence="1">
    <location>
        <begin position="1"/>
        <end position="24"/>
    </location>
</feature>
<dbReference type="EMBL" id="BAAAPF010000003">
    <property type="protein sequence ID" value="GAA2108392.1"/>
    <property type="molecule type" value="Genomic_DNA"/>
</dbReference>
<evidence type="ECO:0000313" key="3">
    <source>
        <dbReference type="Proteomes" id="UP001500443"/>
    </source>
</evidence>
<protein>
    <recommendedName>
        <fullName evidence="4">DUF4352 domain-containing protein</fullName>
    </recommendedName>
</protein>
<keyword evidence="1" id="KW-0732">Signal</keyword>
<reference evidence="2 3" key="1">
    <citation type="journal article" date="2019" name="Int. J. Syst. Evol. Microbiol.">
        <title>The Global Catalogue of Microorganisms (GCM) 10K type strain sequencing project: providing services to taxonomists for standard genome sequencing and annotation.</title>
        <authorList>
            <consortium name="The Broad Institute Genomics Platform"/>
            <consortium name="The Broad Institute Genome Sequencing Center for Infectious Disease"/>
            <person name="Wu L."/>
            <person name="Ma J."/>
        </authorList>
    </citation>
    <scope>NUCLEOTIDE SEQUENCE [LARGE SCALE GENOMIC DNA]</scope>
    <source>
        <strain evidence="2 3">JCM 15481</strain>
    </source>
</reference>
<dbReference type="Proteomes" id="UP001500443">
    <property type="component" value="Unassembled WGS sequence"/>
</dbReference>
<name>A0ABN2XC02_9ACTN</name>
<comment type="caution">
    <text evidence="2">The sequence shown here is derived from an EMBL/GenBank/DDBJ whole genome shotgun (WGS) entry which is preliminary data.</text>
</comment>
<evidence type="ECO:0008006" key="4">
    <source>
        <dbReference type="Google" id="ProtNLM"/>
    </source>
</evidence>
<gene>
    <name evidence="2" type="ORF">GCM10009802_04190</name>
</gene>
<dbReference type="RefSeq" id="WP_344287242.1">
    <property type="nucleotide sequence ID" value="NZ_BAAAPF010000003.1"/>
</dbReference>
<evidence type="ECO:0000313" key="2">
    <source>
        <dbReference type="EMBL" id="GAA2108392.1"/>
    </source>
</evidence>